<keyword evidence="2" id="KW-1185">Reference proteome</keyword>
<proteinExistence type="predicted"/>
<name>A0ABU1J845_9MICC</name>
<dbReference type="EMBL" id="JAVDQF010000001">
    <property type="protein sequence ID" value="MDR6268036.1"/>
    <property type="molecule type" value="Genomic_DNA"/>
</dbReference>
<evidence type="ECO:0000313" key="2">
    <source>
        <dbReference type="Proteomes" id="UP001185069"/>
    </source>
</evidence>
<organism evidence="1 2">
    <name type="scientific">Arthrobacter russicus</name>
    <dbReference type="NCBI Taxonomy" id="172040"/>
    <lineage>
        <taxon>Bacteria</taxon>
        <taxon>Bacillati</taxon>
        <taxon>Actinomycetota</taxon>
        <taxon>Actinomycetes</taxon>
        <taxon>Micrococcales</taxon>
        <taxon>Micrococcaceae</taxon>
        <taxon>Arthrobacter</taxon>
    </lineage>
</organism>
<sequence>MDDATKLSPLIDIALGDTERRVLKHGLLEWSGPARCSDALALAMGFGNVDDLWDESDRIISALETKAPLSSLDWARTLLATEICFASDVLGAGVDWSTVSGLDDAETLRLLRGIQRKIGVDLAAGQQQLQEL</sequence>
<reference evidence="1 2" key="1">
    <citation type="submission" date="2023-07" db="EMBL/GenBank/DDBJ databases">
        <title>Sequencing the genomes of 1000 actinobacteria strains.</title>
        <authorList>
            <person name="Klenk H.-P."/>
        </authorList>
    </citation>
    <scope>NUCLEOTIDE SEQUENCE [LARGE SCALE GENOMIC DNA]</scope>
    <source>
        <strain evidence="1 2">DSM 14555</strain>
    </source>
</reference>
<protein>
    <submittedName>
        <fullName evidence="1">Uncharacterized protein</fullName>
    </submittedName>
</protein>
<comment type="caution">
    <text evidence="1">The sequence shown here is derived from an EMBL/GenBank/DDBJ whole genome shotgun (WGS) entry which is preliminary data.</text>
</comment>
<dbReference type="RefSeq" id="WP_309795436.1">
    <property type="nucleotide sequence ID" value="NZ_BAAAHY010000006.1"/>
</dbReference>
<gene>
    <name evidence="1" type="ORF">JOE69_000274</name>
</gene>
<dbReference type="Proteomes" id="UP001185069">
    <property type="component" value="Unassembled WGS sequence"/>
</dbReference>
<evidence type="ECO:0000313" key="1">
    <source>
        <dbReference type="EMBL" id="MDR6268036.1"/>
    </source>
</evidence>
<accession>A0ABU1J845</accession>